<feature type="region of interest" description="Disordered" evidence="1">
    <location>
        <begin position="73"/>
        <end position="96"/>
    </location>
</feature>
<dbReference type="Proteomes" id="UP001143509">
    <property type="component" value="Unassembled WGS sequence"/>
</dbReference>
<organism evidence="2 3">
    <name type="scientific">Brevundimonas intermedia</name>
    <dbReference type="NCBI Taxonomy" id="74315"/>
    <lineage>
        <taxon>Bacteria</taxon>
        <taxon>Pseudomonadati</taxon>
        <taxon>Pseudomonadota</taxon>
        <taxon>Alphaproteobacteria</taxon>
        <taxon>Caulobacterales</taxon>
        <taxon>Caulobacteraceae</taxon>
        <taxon>Brevundimonas</taxon>
    </lineage>
</organism>
<proteinExistence type="predicted"/>
<reference evidence="2" key="1">
    <citation type="journal article" date="2014" name="Int. J. Syst. Evol. Microbiol.">
        <title>Complete genome of a new Firmicutes species belonging to the dominant human colonic microbiota ('Ruminococcus bicirculans') reveals two chromosomes and a selective capacity to utilize plant glucans.</title>
        <authorList>
            <consortium name="NISC Comparative Sequencing Program"/>
            <person name="Wegmann U."/>
            <person name="Louis P."/>
            <person name="Goesmann A."/>
            <person name="Henrissat B."/>
            <person name="Duncan S.H."/>
            <person name="Flint H.J."/>
        </authorList>
    </citation>
    <scope>NUCLEOTIDE SEQUENCE</scope>
    <source>
        <strain evidence="2">VKM B-1499</strain>
    </source>
</reference>
<name>A0ABQ5T459_9CAUL</name>
<reference evidence="2" key="2">
    <citation type="submission" date="2023-01" db="EMBL/GenBank/DDBJ databases">
        <authorList>
            <person name="Sun Q."/>
            <person name="Evtushenko L."/>
        </authorList>
    </citation>
    <scope>NUCLEOTIDE SEQUENCE</scope>
    <source>
        <strain evidence="2">VKM B-1499</strain>
    </source>
</reference>
<protein>
    <submittedName>
        <fullName evidence="2">Uncharacterized protein</fullName>
    </submittedName>
</protein>
<evidence type="ECO:0000313" key="2">
    <source>
        <dbReference type="EMBL" id="GLK47539.1"/>
    </source>
</evidence>
<evidence type="ECO:0000313" key="3">
    <source>
        <dbReference type="Proteomes" id="UP001143509"/>
    </source>
</evidence>
<gene>
    <name evidence="2" type="ORF">GCM10017620_05120</name>
</gene>
<accession>A0ABQ5T459</accession>
<evidence type="ECO:0000256" key="1">
    <source>
        <dbReference type="SAM" id="MobiDB-lite"/>
    </source>
</evidence>
<comment type="caution">
    <text evidence="2">The sequence shown here is derived from an EMBL/GenBank/DDBJ whole genome shotgun (WGS) entry which is preliminary data.</text>
</comment>
<dbReference type="EMBL" id="BSFD01000002">
    <property type="protein sequence ID" value="GLK47539.1"/>
    <property type="molecule type" value="Genomic_DNA"/>
</dbReference>
<sequence length="212" mass="22871">MVASMGLNAGLIALLSTTETRTSRPSALSSPPLYLYIERRPRLAQERTPVQAVSASDTAPDRVIETAHGIQRPDVSRTGPFTAPGPTPTPGDAFDPRWRVGPGAPSRGLPLACDGPNRLAVEARRYCDERAGRFAAAAHPIAGSGDADRDAVFARHGARRLVAWEDRRAEPRRGDPPCETPHPVAGCEGVNIEVDLFSSRDGLLPNLRKRRE</sequence>
<keyword evidence="3" id="KW-1185">Reference proteome</keyword>